<dbReference type="RefSeq" id="WP_150697090.1">
    <property type="nucleotide sequence ID" value="NZ_CABPRZ010000007.1"/>
</dbReference>
<dbReference type="SUPFAM" id="SSF56801">
    <property type="entry name" value="Acetyl-CoA synthetase-like"/>
    <property type="match status" value="1"/>
</dbReference>
<dbReference type="Pfam" id="PF00501">
    <property type="entry name" value="AMP-binding"/>
    <property type="match status" value="1"/>
</dbReference>
<dbReference type="InterPro" id="IPR025110">
    <property type="entry name" value="AMP-bd_C"/>
</dbReference>
<sequence length="516" mass="57571">MHLAHFVYRSARCHPDRPLWITPDITISYEEGLRRINSIAHYLLAKGQQRDRVAIISTNRFEAFEVYLGAQAAGMTPTPLNPKLHADEISFMVSDSGAKFFVFSPEFTEIVQTLRSRHPEVEHWVCMDDATEFTCYGDLLQADGLTAPNVLIEPDDVAWLFYTSGTTGKPKGVIETHRNLISAVEQLRLGLLRDANETDRMIHFAPIAHASATLGLVYLSVAGAQVFPGLSRFDPPLVLESIQRFKATASFMAPTMVQMLLQVPEIEKYDLSSVKDILCSGAPMYAEVLRRAIEVFGPVFCQGYGQSEAPAQCGMHKSEYDLSSSVKLKRLASIGREYPAVLMRIVDESDNEAGPNVAGEITVRGNIVTPGYWNRKEATDEVLRNGWLHTGDIGYRDEEGYIFITDRVKDMIISGGSNIYPREVEEVLLEHPAIAEACVIGVPDEVWGEAVKAVVVLDARATATEDEIIEFCRERLASYKKPKSVEFVDDLPKSAYGKVLKKDVKSRYWQSVSRSI</sequence>
<name>A0A5E4UV31_9BURK</name>
<dbReference type="Gene3D" id="3.30.300.30">
    <property type="match status" value="1"/>
</dbReference>
<reference evidence="5 6" key="1">
    <citation type="submission" date="2019-08" db="EMBL/GenBank/DDBJ databases">
        <authorList>
            <person name="Peeters C."/>
        </authorList>
    </citation>
    <scope>NUCLEOTIDE SEQUENCE [LARGE SCALE GENOMIC DNA]</scope>
    <source>
        <strain evidence="5 6">LMG 30175</strain>
    </source>
</reference>
<dbReference type="AlphaFoldDB" id="A0A5E4UV31"/>
<dbReference type="PANTHER" id="PTHR43767">
    <property type="entry name" value="LONG-CHAIN-FATTY-ACID--COA LIGASE"/>
    <property type="match status" value="1"/>
</dbReference>
<accession>A0A5E4UV31</accession>
<feature type="domain" description="AMP-dependent synthetase/ligase" evidence="3">
    <location>
        <begin position="9"/>
        <end position="373"/>
    </location>
</feature>
<evidence type="ECO:0000259" key="3">
    <source>
        <dbReference type="Pfam" id="PF00501"/>
    </source>
</evidence>
<evidence type="ECO:0000256" key="2">
    <source>
        <dbReference type="ARBA" id="ARBA00022598"/>
    </source>
</evidence>
<dbReference type="OrthoDB" id="9766486at2"/>
<evidence type="ECO:0000256" key="1">
    <source>
        <dbReference type="ARBA" id="ARBA00006432"/>
    </source>
</evidence>
<proteinExistence type="inferred from homology"/>
<dbReference type="InterPro" id="IPR000873">
    <property type="entry name" value="AMP-dep_synth/lig_dom"/>
</dbReference>
<dbReference type="PROSITE" id="PS00455">
    <property type="entry name" value="AMP_BINDING"/>
    <property type="match status" value="1"/>
</dbReference>
<keyword evidence="6" id="KW-1185">Reference proteome</keyword>
<evidence type="ECO:0000259" key="4">
    <source>
        <dbReference type="Pfam" id="PF13193"/>
    </source>
</evidence>
<protein>
    <submittedName>
        <fullName evidence="5">AMP-dependent synthetase</fullName>
    </submittedName>
</protein>
<dbReference type="InterPro" id="IPR050237">
    <property type="entry name" value="ATP-dep_AMP-bd_enzyme"/>
</dbReference>
<dbReference type="PANTHER" id="PTHR43767:SF7">
    <property type="entry name" value="MEDIUM_LONG-CHAIN-FATTY-ACID--COA LIGASE FADD8"/>
    <property type="match status" value="1"/>
</dbReference>
<gene>
    <name evidence="5" type="ORF">PTE30175_02207</name>
</gene>
<dbReference type="FunFam" id="3.30.300.30:FF:000008">
    <property type="entry name" value="2,3-dihydroxybenzoate-AMP ligase"/>
    <property type="match status" value="1"/>
</dbReference>
<dbReference type="NCBIfam" id="NF004837">
    <property type="entry name" value="PRK06187.1"/>
    <property type="match status" value="1"/>
</dbReference>
<dbReference type="InterPro" id="IPR042099">
    <property type="entry name" value="ANL_N_sf"/>
</dbReference>
<keyword evidence="2" id="KW-0436">Ligase</keyword>
<dbReference type="Pfam" id="PF13193">
    <property type="entry name" value="AMP-binding_C"/>
    <property type="match status" value="1"/>
</dbReference>
<organism evidence="5 6">
    <name type="scientific">Pandoraea terrae</name>
    <dbReference type="NCBI Taxonomy" id="1537710"/>
    <lineage>
        <taxon>Bacteria</taxon>
        <taxon>Pseudomonadati</taxon>
        <taxon>Pseudomonadota</taxon>
        <taxon>Betaproteobacteria</taxon>
        <taxon>Burkholderiales</taxon>
        <taxon>Burkholderiaceae</taxon>
        <taxon>Pandoraea</taxon>
    </lineage>
</organism>
<comment type="similarity">
    <text evidence="1">Belongs to the ATP-dependent AMP-binding enzyme family.</text>
</comment>
<evidence type="ECO:0000313" key="5">
    <source>
        <dbReference type="EMBL" id="VVE03821.1"/>
    </source>
</evidence>
<dbReference type="InterPro" id="IPR020845">
    <property type="entry name" value="AMP-binding_CS"/>
</dbReference>
<evidence type="ECO:0000313" key="6">
    <source>
        <dbReference type="Proteomes" id="UP000414233"/>
    </source>
</evidence>
<dbReference type="EMBL" id="CABPRZ010000007">
    <property type="protein sequence ID" value="VVE03821.1"/>
    <property type="molecule type" value="Genomic_DNA"/>
</dbReference>
<feature type="domain" description="AMP-binding enzyme C-terminal" evidence="4">
    <location>
        <begin position="423"/>
        <end position="498"/>
    </location>
</feature>
<dbReference type="Gene3D" id="3.40.50.12780">
    <property type="entry name" value="N-terminal domain of ligase-like"/>
    <property type="match status" value="1"/>
</dbReference>
<dbReference type="Proteomes" id="UP000414233">
    <property type="component" value="Unassembled WGS sequence"/>
</dbReference>
<dbReference type="GO" id="GO:0016877">
    <property type="term" value="F:ligase activity, forming carbon-sulfur bonds"/>
    <property type="evidence" value="ECO:0007669"/>
    <property type="project" value="UniProtKB-ARBA"/>
</dbReference>
<dbReference type="InterPro" id="IPR045851">
    <property type="entry name" value="AMP-bd_C_sf"/>
</dbReference>